<keyword evidence="2" id="KW-0472">Membrane</keyword>
<organism evidence="3 4">
    <name type="scientific">Xylaria grammica</name>
    <dbReference type="NCBI Taxonomy" id="363999"/>
    <lineage>
        <taxon>Eukaryota</taxon>
        <taxon>Fungi</taxon>
        <taxon>Dikarya</taxon>
        <taxon>Ascomycota</taxon>
        <taxon>Pezizomycotina</taxon>
        <taxon>Sordariomycetes</taxon>
        <taxon>Xylariomycetidae</taxon>
        <taxon>Xylariales</taxon>
        <taxon>Xylariaceae</taxon>
        <taxon>Xylaria</taxon>
    </lineage>
</organism>
<dbReference type="Gene3D" id="1.25.40.10">
    <property type="entry name" value="Tetratricopeptide repeat domain"/>
    <property type="match status" value="1"/>
</dbReference>
<feature type="transmembrane region" description="Helical" evidence="2">
    <location>
        <begin position="270"/>
        <end position="288"/>
    </location>
</feature>
<evidence type="ECO:0000256" key="1">
    <source>
        <dbReference type="SAM" id="MobiDB-lite"/>
    </source>
</evidence>
<dbReference type="Proteomes" id="UP000286045">
    <property type="component" value="Unassembled WGS sequence"/>
</dbReference>
<sequence>MLFKQYEVAPNQEPSKQEYLKEAISKAREAVKATPDSHPDLANRLNNLSNMLFNQYRETSNEKYLREAISEARRAVHTALEPQRDPETAFKSRDSITRESFKRVFSRVWNTIHLENSAAFAVQLSSFSMARSVIRATPYRDPDMARRLDHLMEMLLERYEKLDDIKDHDEAGTLAIERANLGDNDLNMVANPPGMIGDVVSAIQLNLALRRFTGTPSDAILYVRIHGLAGLFLVLFGSRSIWQLQMELINFGDEKIAFSLKKLVLEESEIVAVAASIIVQIAITALSLDGLSQAHWTARGFFVLSLVSATMAVYSASTQYRMFCRCVTAEDIKLVINSYKPFKPPEFPFNAKMLTFLEIGNRPSVASVITISAPFFLLVVALHFFLVGFGIWLGFVWTRQLDQSAAQGDSLAVFITYAVGLGTCYSIYTLSYDSVNTDETLQKWILGLMHRHVEKKREELARKQREASAPHVPVITPTPQSDSPHKEISSALRQTAQLRKALADSEEHLACLYERLTQDST</sequence>
<feature type="region of interest" description="Disordered" evidence="1">
    <location>
        <begin position="461"/>
        <end position="490"/>
    </location>
</feature>
<protein>
    <submittedName>
        <fullName evidence="3">Uncharacterized protein</fullName>
    </submittedName>
</protein>
<keyword evidence="4" id="KW-1185">Reference proteome</keyword>
<dbReference type="InterPro" id="IPR011990">
    <property type="entry name" value="TPR-like_helical_dom_sf"/>
</dbReference>
<reference evidence="3 4" key="1">
    <citation type="submission" date="2018-12" db="EMBL/GenBank/DDBJ databases">
        <title>Draft genome sequence of Xylaria grammica IHI A82.</title>
        <authorList>
            <person name="Buettner E."/>
            <person name="Kellner H."/>
        </authorList>
    </citation>
    <scope>NUCLEOTIDE SEQUENCE [LARGE SCALE GENOMIC DNA]</scope>
    <source>
        <strain evidence="3 4">IHI A82</strain>
    </source>
</reference>
<evidence type="ECO:0000313" key="3">
    <source>
        <dbReference type="EMBL" id="RWA04516.1"/>
    </source>
</evidence>
<evidence type="ECO:0000256" key="2">
    <source>
        <dbReference type="SAM" id="Phobius"/>
    </source>
</evidence>
<dbReference type="EMBL" id="RYZI01000556">
    <property type="protein sequence ID" value="RWA04516.1"/>
    <property type="molecule type" value="Genomic_DNA"/>
</dbReference>
<keyword evidence="2" id="KW-0812">Transmembrane</keyword>
<dbReference type="STRING" id="363999.A0A439CQS2"/>
<feature type="transmembrane region" description="Helical" evidence="2">
    <location>
        <begin position="300"/>
        <end position="317"/>
    </location>
</feature>
<feature type="transmembrane region" description="Helical" evidence="2">
    <location>
        <begin position="219"/>
        <end position="242"/>
    </location>
</feature>
<gene>
    <name evidence="3" type="ORF">EKO27_g10588</name>
</gene>
<proteinExistence type="predicted"/>
<keyword evidence="2" id="KW-1133">Transmembrane helix</keyword>
<feature type="transmembrane region" description="Helical" evidence="2">
    <location>
        <begin position="375"/>
        <end position="398"/>
    </location>
</feature>
<accession>A0A439CQS2</accession>
<name>A0A439CQS2_9PEZI</name>
<feature type="transmembrane region" description="Helical" evidence="2">
    <location>
        <begin position="410"/>
        <end position="428"/>
    </location>
</feature>
<comment type="caution">
    <text evidence="3">The sequence shown here is derived from an EMBL/GenBank/DDBJ whole genome shotgun (WGS) entry which is preliminary data.</text>
</comment>
<evidence type="ECO:0000313" key="4">
    <source>
        <dbReference type="Proteomes" id="UP000286045"/>
    </source>
</evidence>
<dbReference type="AlphaFoldDB" id="A0A439CQS2"/>